<dbReference type="CDD" id="cd18093">
    <property type="entry name" value="SpoU-like_TrmJ"/>
    <property type="match status" value="1"/>
</dbReference>
<dbReference type="GO" id="GO:0032259">
    <property type="term" value="P:methylation"/>
    <property type="evidence" value="ECO:0007669"/>
    <property type="project" value="UniProtKB-KW"/>
</dbReference>
<evidence type="ECO:0000256" key="1">
    <source>
        <dbReference type="ARBA" id="ARBA00022603"/>
    </source>
</evidence>
<reference evidence="6 7" key="1">
    <citation type="submission" date="2021-06" db="EMBL/GenBank/DDBJ databases">
        <title>Bacterium isolated from marine sediment.</title>
        <authorList>
            <person name="Zhu K.-L."/>
            <person name="Du Z.-J."/>
            <person name="Liang Q.-Y."/>
        </authorList>
    </citation>
    <scope>NUCLEOTIDE SEQUENCE [LARGE SCALE GENOMIC DNA]</scope>
    <source>
        <strain evidence="6 7">A346</strain>
    </source>
</reference>
<evidence type="ECO:0000259" key="5">
    <source>
        <dbReference type="Pfam" id="PF00588"/>
    </source>
</evidence>
<accession>A0ABS6MCY3</accession>
<comment type="catalytic activity">
    <reaction evidence="4">
        <text>uridine(32) in tRNA + S-adenosyl-L-methionine = 2'-O-methyluridine(32) in tRNA + S-adenosyl-L-homocysteine + H(+)</text>
        <dbReference type="Rhea" id="RHEA:42936"/>
        <dbReference type="Rhea" id="RHEA-COMP:10107"/>
        <dbReference type="Rhea" id="RHEA-COMP:10290"/>
        <dbReference type="ChEBI" id="CHEBI:15378"/>
        <dbReference type="ChEBI" id="CHEBI:57856"/>
        <dbReference type="ChEBI" id="CHEBI:59789"/>
        <dbReference type="ChEBI" id="CHEBI:65315"/>
        <dbReference type="ChEBI" id="CHEBI:74478"/>
        <dbReference type="EC" id="2.1.1.200"/>
    </reaction>
</comment>
<dbReference type="InterPro" id="IPR001537">
    <property type="entry name" value="SpoU_MeTrfase"/>
</dbReference>
<keyword evidence="4" id="KW-0963">Cytoplasm</keyword>
<evidence type="ECO:0000313" key="7">
    <source>
        <dbReference type="Proteomes" id="UP000755551"/>
    </source>
</evidence>
<dbReference type="GO" id="GO:0008168">
    <property type="term" value="F:methyltransferase activity"/>
    <property type="evidence" value="ECO:0007669"/>
    <property type="project" value="UniProtKB-KW"/>
</dbReference>
<sequence>MSDHIRIVLVNTTHPGNIGGVARAMKNMGLSDLCLVSPKLFPHPDAEARSSGATDLLASARVVDSLDEAIADCELVFGTSARERHIPWPLVDPRELAAIAAPLKGKSRVAILFGREDRGLTNEELQRCHHHVHIPAVESFSSLNIAAAVQVITYELRMAEVAAEAGSKPQWGTDWDIELAEHRELELLFEHLERTLIGIDFLDPDNPRQLMPRLRRLLQRAVPDKVEVNVLRGILKAVERKVELQASKGGNDV</sequence>
<dbReference type="InterPro" id="IPR004384">
    <property type="entry name" value="RNA_MeTrfase_TrmJ/LasT"/>
</dbReference>
<dbReference type="Pfam" id="PF00588">
    <property type="entry name" value="SpoU_methylase"/>
    <property type="match status" value="1"/>
</dbReference>
<proteinExistence type="predicted"/>
<feature type="domain" description="tRNA/rRNA methyltransferase SpoU type" evidence="5">
    <location>
        <begin position="5"/>
        <end position="154"/>
    </location>
</feature>
<comment type="subunit">
    <text evidence="4">Homodimer.</text>
</comment>
<comment type="function">
    <text evidence="4">Catalyzes the formation of 2'O-methylated cytidine (Cm32) or 2'O-methylated uridine (Um32) at position 32 in tRNA.</text>
</comment>
<evidence type="ECO:0000256" key="4">
    <source>
        <dbReference type="RuleBase" id="RU362024"/>
    </source>
</evidence>
<dbReference type="PANTHER" id="PTHR42786:SF2">
    <property type="entry name" value="TRNA (CYTIDINE_URIDINE-2'-O-)-METHYLTRANSFERASE TRMJ"/>
    <property type="match status" value="1"/>
</dbReference>
<evidence type="ECO:0000256" key="2">
    <source>
        <dbReference type="ARBA" id="ARBA00022679"/>
    </source>
</evidence>
<keyword evidence="1 4" id="KW-0489">Methyltransferase</keyword>
<dbReference type="EMBL" id="JAHQZT010000016">
    <property type="protein sequence ID" value="MBV0934090.1"/>
    <property type="molecule type" value="Genomic_DNA"/>
</dbReference>
<dbReference type="Proteomes" id="UP000755551">
    <property type="component" value="Unassembled WGS sequence"/>
</dbReference>
<dbReference type="PIRSF" id="PIRSF004808">
    <property type="entry name" value="LasT"/>
    <property type="match status" value="1"/>
</dbReference>
<evidence type="ECO:0000256" key="3">
    <source>
        <dbReference type="ARBA" id="ARBA00022691"/>
    </source>
</evidence>
<name>A0ABS6MCY3_9GAMM</name>
<keyword evidence="3 4" id="KW-0949">S-adenosyl-L-methionine</keyword>
<comment type="catalytic activity">
    <reaction evidence="4">
        <text>cytidine(32) in tRNA + S-adenosyl-L-methionine = 2'-O-methylcytidine(32) in tRNA + S-adenosyl-L-homocysteine + H(+)</text>
        <dbReference type="Rhea" id="RHEA:42932"/>
        <dbReference type="Rhea" id="RHEA-COMP:10288"/>
        <dbReference type="Rhea" id="RHEA-COMP:10289"/>
        <dbReference type="ChEBI" id="CHEBI:15378"/>
        <dbReference type="ChEBI" id="CHEBI:57856"/>
        <dbReference type="ChEBI" id="CHEBI:59789"/>
        <dbReference type="ChEBI" id="CHEBI:74495"/>
        <dbReference type="ChEBI" id="CHEBI:82748"/>
        <dbReference type="EC" id="2.1.1.200"/>
    </reaction>
</comment>
<dbReference type="EC" id="2.1.1.200" evidence="4"/>
<dbReference type="PANTHER" id="PTHR42786">
    <property type="entry name" value="TRNA/RRNA METHYLTRANSFERASE"/>
    <property type="match status" value="1"/>
</dbReference>
<comment type="subcellular location">
    <subcellularLocation>
        <location evidence="4">Cytoplasm</location>
    </subcellularLocation>
</comment>
<dbReference type="RefSeq" id="WP_217335497.1">
    <property type="nucleotide sequence ID" value="NZ_JAHQZT010000016.1"/>
</dbReference>
<gene>
    <name evidence="4" type="primary">trmJ</name>
    <name evidence="6" type="ORF">KTN04_12145</name>
</gene>
<comment type="caution">
    <text evidence="6">The sequence shown here is derived from an EMBL/GenBank/DDBJ whole genome shotgun (WGS) entry which is preliminary data.</text>
</comment>
<keyword evidence="2" id="KW-0808">Transferase</keyword>
<keyword evidence="4" id="KW-0819">tRNA processing</keyword>
<dbReference type="NCBIfam" id="TIGR00050">
    <property type="entry name" value="rRNA_methyl_1"/>
    <property type="match status" value="1"/>
</dbReference>
<keyword evidence="7" id="KW-1185">Reference proteome</keyword>
<evidence type="ECO:0000313" key="6">
    <source>
        <dbReference type="EMBL" id="MBV0934090.1"/>
    </source>
</evidence>
<protein>
    <recommendedName>
        <fullName evidence="4">tRNA (cytidine/uridine-2'-O-)-methyltransferase TrmJ</fullName>
        <ecNumber evidence="4">2.1.1.200</ecNumber>
    </recommendedName>
    <alternativeName>
        <fullName evidence="4">tRNA (cytidine(32)/uridine(32)-2'-O)-methyltransferase</fullName>
    </alternativeName>
    <alternativeName>
        <fullName evidence="4">tRNA Cm32/Um32 methyltransferase</fullName>
    </alternativeName>
</protein>
<organism evidence="6 7">
    <name type="scientific">Marinobacterium weihaiense</name>
    <dbReference type="NCBI Taxonomy" id="2851016"/>
    <lineage>
        <taxon>Bacteria</taxon>
        <taxon>Pseudomonadati</taxon>
        <taxon>Pseudomonadota</taxon>
        <taxon>Gammaproteobacteria</taxon>
        <taxon>Oceanospirillales</taxon>
        <taxon>Oceanospirillaceae</taxon>
        <taxon>Marinobacterium</taxon>
    </lineage>
</organism>